<accession>A0ABR7QRI2</accession>
<proteinExistence type="predicted"/>
<evidence type="ECO:0000259" key="2">
    <source>
        <dbReference type="PROSITE" id="PS50110"/>
    </source>
</evidence>
<keyword evidence="1" id="KW-0597">Phosphoprotein</keyword>
<dbReference type="PROSITE" id="PS50110">
    <property type="entry name" value="RESPONSE_REGULATORY"/>
    <property type="match status" value="1"/>
</dbReference>
<keyword evidence="4" id="KW-1185">Reference proteome</keyword>
<dbReference type="SMART" id="SM00448">
    <property type="entry name" value="REC"/>
    <property type="match status" value="1"/>
</dbReference>
<evidence type="ECO:0000256" key="1">
    <source>
        <dbReference type="PROSITE-ProRule" id="PRU00169"/>
    </source>
</evidence>
<dbReference type="PANTHER" id="PTHR44520">
    <property type="entry name" value="RESPONSE REGULATOR RCP1-RELATED"/>
    <property type="match status" value="1"/>
</dbReference>
<dbReference type="EMBL" id="JACLHY010000022">
    <property type="protein sequence ID" value="MBC8769812.1"/>
    <property type="molecule type" value="Genomic_DNA"/>
</dbReference>
<dbReference type="InterPro" id="IPR001789">
    <property type="entry name" value="Sig_transdc_resp-reg_receiver"/>
</dbReference>
<protein>
    <submittedName>
        <fullName evidence="3">Response regulator</fullName>
    </submittedName>
</protein>
<dbReference type="CDD" id="cd00156">
    <property type="entry name" value="REC"/>
    <property type="match status" value="1"/>
</dbReference>
<name>A0ABR7QRI2_9FLAO</name>
<dbReference type="Pfam" id="PF00072">
    <property type="entry name" value="Response_reg"/>
    <property type="match status" value="1"/>
</dbReference>
<dbReference type="Gene3D" id="3.40.50.2300">
    <property type="match status" value="1"/>
</dbReference>
<organism evidence="3 4">
    <name type="scientific">Arenibacter arenosicollis</name>
    <dbReference type="NCBI Taxonomy" id="2762274"/>
    <lineage>
        <taxon>Bacteria</taxon>
        <taxon>Pseudomonadati</taxon>
        <taxon>Bacteroidota</taxon>
        <taxon>Flavobacteriia</taxon>
        <taxon>Flavobacteriales</taxon>
        <taxon>Flavobacteriaceae</taxon>
        <taxon>Arenibacter</taxon>
    </lineage>
</organism>
<dbReference type="RefSeq" id="WP_187587017.1">
    <property type="nucleotide sequence ID" value="NZ_JACLHY010000022.1"/>
</dbReference>
<gene>
    <name evidence="3" type="ORF">H4O18_17570</name>
</gene>
<evidence type="ECO:0000313" key="3">
    <source>
        <dbReference type="EMBL" id="MBC8769812.1"/>
    </source>
</evidence>
<dbReference type="InterPro" id="IPR011006">
    <property type="entry name" value="CheY-like_superfamily"/>
</dbReference>
<sequence>MTYRLLQIDDDPVILFLHNKLFSKYTNSKIEQFKNGKLALDHILDNNSPDISYMLLLDINMPVMNGWEFMDEICNHGLEKSISVIILTSSADYADLDKSKSYANIVHFIQKPLTKEKIEKVPVLMEYLDLQE</sequence>
<dbReference type="InterPro" id="IPR052893">
    <property type="entry name" value="TCS_response_regulator"/>
</dbReference>
<reference evidence="3 4" key="1">
    <citation type="submission" date="2020-08" db="EMBL/GenBank/DDBJ databases">
        <title>Arenibacter gaetbuli sp. nov., isolated from a sand dune.</title>
        <authorList>
            <person name="Park S."/>
            <person name="Yoon J.-H."/>
        </authorList>
    </citation>
    <scope>NUCLEOTIDE SEQUENCE [LARGE SCALE GENOMIC DNA]</scope>
    <source>
        <strain evidence="3 4">BSSL-BM3</strain>
    </source>
</reference>
<dbReference type="SUPFAM" id="SSF52172">
    <property type="entry name" value="CheY-like"/>
    <property type="match status" value="1"/>
</dbReference>
<comment type="caution">
    <text evidence="3">The sequence shown here is derived from an EMBL/GenBank/DDBJ whole genome shotgun (WGS) entry which is preliminary data.</text>
</comment>
<evidence type="ECO:0000313" key="4">
    <source>
        <dbReference type="Proteomes" id="UP000618952"/>
    </source>
</evidence>
<feature type="modified residue" description="4-aspartylphosphate" evidence="1">
    <location>
        <position position="58"/>
    </location>
</feature>
<dbReference type="Proteomes" id="UP000618952">
    <property type="component" value="Unassembled WGS sequence"/>
</dbReference>
<feature type="domain" description="Response regulatory" evidence="2">
    <location>
        <begin position="4"/>
        <end position="126"/>
    </location>
</feature>
<dbReference type="PANTHER" id="PTHR44520:SF2">
    <property type="entry name" value="RESPONSE REGULATOR RCP1"/>
    <property type="match status" value="1"/>
</dbReference>